<dbReference type="EMBL" id="LFNT01000015">
    <property type="protein sequence ID" value="KMS74124.1"/>
    <property type="molecule type" value="Genomic_DNA"/>
</dbReference>
<dbReference type="RefSeq" id="WP_048581891.1">
    <property type="nucleotide sequence ID" value="NZ_LFNT01000015.1"/>
</dbReference>
<accession>A0A0J7ZE55</accession>
<feature type="compositionally biased region" description="Low complexity" evidence="1">
    <location>
        <begin position="149"/>
        <end position="169"/>
    </location>
</feature>
<dbReference type="Proteomes" id="UP000037432">
    <property type="component" value="Unassembled WGS sequence"/>
</dbReference>
<dbReference type="OrthoDB" id="4336412at2"/>
<reference evidence="2 3" key="1">
    <citation type="submission" date="2015-06" db="EMBL/GenBank/DDBJ databases">
        <authorList>
            <person name="Ju K.-S."/>
            <person name="Doroghazi J.R."/>
            <person name="Metcalf W.W."/>
        </authorList>
    </citation>
    <scope>NUCLEOTIDE SEQUENCE [LARGE SCALE GENOMIC DNA]</scope>
    <source>
        <strain evidence="2 3">NRRL 3414</strain>
    </source>
</reference>
<dbReference type="AlphaFoldDB" id="A0A0J7ZE55"/>
<proteinExistence type="predicted"/>
<evidence type="ECO:0000313" key="2">
    <source>
        <dbReference type="EMBL" id="KMS74124.1"/>
    </source>
</evidence>
<sequence>MLLHDVADRLSTVADQLPLTDQIRPDPALSEILDDEVRHLARLLGYLAGEHAFRHRAAARSPAQVTATQRRTSLALAQAAEPAAAALAALGAAVHHLGQLADLTHQAPRPARTQAYTAAYQGLVDRLGESRTCLARAAKQLRADAGTRPAPNITPLLPPTATTATSRTR</sequence>
<gene>
    <name evidence="2" type="ORF">ACM01_16060</name>
</gene>
<evidence type="ECO:0000256" key="1">
    <source>
        <dbReference type="SAM" id="MobiDB-lite"/>
    </source>
</evidence>
<evidence type="ECO:0008006" key="4">
    <source>
        <dbReference type="Google" id="ProtNLM"/>
    </source>
</evidence>
<feature type="region of interest" description="Disordered" evidence="1">
    <location>
        <begin position="146"/>
        <end position="169"/>
    </location>
</feature>
<evidence type="ECO:0000313" key="3">
    <source>
        <dbReference type="Proteomes" id="UP000037432"/>
    </source>
</evidence>
<comment type="caution">
    <text evidence="2">The sequence shown here is derived from an EMBL/GenBank/DDBJ whole genome shotgun (WGS) entry which is preliminary data.</text>
</comment>
<protein>
    <recommendedName>
        <fullName evidence="4">CHAD domain-containing protein</fullName>
    </recommendedName>
</protein>
<organism evidence="2 3">
    <name type="scientific">Streptomyces viridochromogenes</name>
    <dbReference type="NCBI Taxonomy" id="1938"/>
    <lineage>
        <taxon>Bacteria</taxon>
        <taxon>Bacillati</taxon>
        <taxon>Actinomycetota</taxon>
        <taxon>Actinomycetes</taxon>
        <taxon>Kitasatosporales</taxon>
        <taxon>Streptomycetaceae</taxon>
        <taxon>Streptomyces</taxon>
    </lineage>
</organism>
<dbReference type="PATRIC" id="fig|1938.3.peg.9882"/>
<name>A0A0J7ZE55_STRVR</name>